<keyword evidence="2" id="KW-0812">Transmembrane</keyword>
<gene>
    <name evidence="5" type="ORF">GFV13_08160</name>
</gene>
<sequence>MTLRYRVLLVIQPFLVFRLFILTNSVVTVMKRDGTLNEPLQSIVKPTFNVNWENNSTYQIAFTAYSDNSVGYALLVSENIITYQGQQFVIKQSVPNYSGRYNTVTITATHIYLDCRKIFQHNKKDGTLTYSVNDVLSFYFDKNNFGYSYEVKGTFAKQQITDLGSNNAFDGLSQIISTWPEAYIYPDNKKIVVYDKSCFATNLGNRLGYGYNSDNVVLTYDSTSIINQLTVISTTKDDGSVYFQPHIVKDDTSISEYGVWDGGDFSDERFHDVSAADAAAKATFVKEPSISITLDYLDTDVPIPGEVRRLEILDTGFVTDVMVLSYSYYPLDHNQKPSITLNSNAKTALDFQRSNKQQLNEAKQNSAALAKAIKDANAKINVISQDGIWYEYGGKDVTTG</sequence>
<feature type="domain" description="Tail spike" evidence="3">
    <location>
        <begin position="119"/>
        <end position="351"/>
    </location>
</feature>
<dbReference type="Gene3D" id="6.20.110.10">
    <property type="match status" value="1"/>
</dbReference>
<dbReference type="InterPro" id="IPR044051">
    <property type="entry name" value="Prophage_tail_N"/>
</dbReference>
<organism evidence="5 6">
    <name type="scientific">Leuconostoc mesenteroides</name>
    <dbReference type="NCBI Taxonomy" id="1245"/>
    <lineage>
        <taxon>Bacteria</taxon>
        <taxon>Bacillati</taxon>
        <taxon>Bacillota</taxon>
        <taxon>Bacilli</taxon>
        <taxon>Lactobacillales</taxon>
        <taxon>Lactobacillaceae</taxon>
        <taxon>Leuconostoc</taxon>
    </lineage>
</organism>
<accession>A0A843Z1Q3</accession>
<evidence type="ECO:0000256" key="1">
    <source>
        <dbReference type="SAM" id="Coils"/>
    </source>
</evidence>
<dbReference type="EMBL" id="WIPA01000013">
    <property type="protein sequence ID" value="MQR27234.1"/>
    <property type="molecule type" value="Genomic_DNA"/>
</dbReference>
<feature type="domain" description="Prophage endopeptidase tail N-terminal" evidence="4">
    <location>
        <begin position="29"/>
        <end position="110"/>
    </location>
</feature>
<reference evidence="5 6" key="1">
    <citation type="submission" date="2019-10" db="EMBL/GenBank/DDBJ databases">
        <title>WGS of Leuconostoc mesenteroides.</title>
        <authorList>
            <person name="Melo Bolivar J."/>
            <person name="Marino-Ramirez L."/>
            <person name="Villamil Diaz L.M."/>
        </authorList>
    </citation>
    <scope>NUCLEOTIDE SEQUENCE [LARGE SCALE GENOMIC DNA]</scope>
    <source>
        <strain evidence="5 6">M11</strain>
    </source>
</reference>
<evidence type="ECO:0000256" key="2">
    <source>
        <dbReference type="SAM" id="Phobius"/>
    </source>
</evidence>
<name>A0A843Z1Q3_LEUME</name>
<feature type="transmembrane region" description="Helical" evidence="2">
    <location>
        <begin position="7"/>
        <end position="27"/>
    </location>
</feature>
<evidence type="ECO:0000313" key="6">
    <source>
        <dbReference type="Proteomes" id="UP000469952"/>
    </source>
</evidence>
<dbReference type="InterPro" id="IPR010572">
    <property type="entry name" value="Tail_dom"/>
</dbReference>
<proteinExistence type="predicted"/>
<dbReference type="Pfam" id="PF18994">
    <property type="entry name" value="Prophage_tailD1"/>
    <property type="match status" value="1"/>
</dbReference>
<evidence type="ECO:0000259" key="3">
    <source>
        <dbReference type="Pfam" id="PF06605"/>
    </source>
</evidence>
<keyword evidence="2" id="KW-1133">Transmembrane helix</keyword>
<keyword evidence="1" id="KW-0175">Coiled coil</keyword>
<dbReference type="Proteomes" id="UP000469952">
    <property type="component" value="Unassembled WGS sequence"/>
</dbReference>
<feature type="coiled-coil region" evidence="1">
    <location>
        <begin position="342"/>
        <end position="379"/>
    </location>
</feature>
<evidence type="ECO:0000313" key="5">
    <source>
        <dbReference type="EMBL" id="MQR27234.1"/>
    </source>
</evidence>
<dbReference type="Pfam" id="PF06605">
    <property type="entry name" value="Prophage_tail"/>
    <property type="match status" value="1"/>
</dbReference>
<protein>
    <submittedName>
        <fullName evidence="5">Uncharacterized protein</fullName>
    </submittedName>
</protein>
<dbReference type="Gene3D" id="3.55.50.40">
    <property type="match status" value="1"/>
</dbReference>
<evidence type="ECO:0000259" key="4">
    <source>
        <dbReference type="Pfam" id="PF18994"/>
    </source>
</evidence>
<keyword evidence="2" id="KW-0472">Membrane</keyword>
<comment type="caution">
    <text evidence="5">The sequence shown here is derived from an EMBL/GenBank/DDBJ whole genome shotgun (WGS) entry which is preliminary data.</text>
</comment>
<dbReference type="RefSeq" id="WP_153245416.1">
    <property type="nucleotide sequence ID" value="NZ_WIPA01000013.1"/>
</dbReference>
<dbReference type="AlphaFoldDB" id="A0A843Z1Q3"/>